<evidence type="ECO:0000256" key="1">
    <source>
        <dbReference type="SAM" id="MobiDB-lite"/>
    </source>
</evidence>
<name>A0ABT8A163_9PROT</name>
<proteinExistence type="predicted"/>
<protein>
    <submittedName>
        <fullName evidence="2">Biliverdin-producing heme oxygenase</fullName>
    </submittedName>
</protein>
<comment type="caution">
    <text evidence="2">The sequence shown here is derived from an EMBL/GenBank/DDBJ whole genome shotgun (WGS) entry which is preliminary data.</text>
</comment>
<feature type="region of interest" description="Disordered" evidence="1">
    <location>
        <begin position="197"/>
        <end position="221"/>
    </location>
</feature>
<dbReference type="EMBL" id="JAUFPN010000033">
    <property type="protein sequence ID" value="MDN3563441.1"/>
    <property type="molecule type" value="Genomic_DNA"/>
</dbReference>
<gene>
    <name evidence="2" type="ORF">QWZ14_03515</name>
</gene>
<dbReference type="RefSeq" id="WP_290315182.1">
    <property type="nucleotide sequence ID" value="NZ_JAUFPN010000033.1"/>
</dbReference>
<dbReference type="Proteomes" id="UP001529369">
    <property type="component" value="Unassembled WGS sequence"/>
</dbReference>
<keyword evidence="3" id="KW-1185">Reference proteome</keyword>
<dbReference type="Gene3D" id="1.20.910.10">
    <property type="entry name" value="Heme oxygenase-like"/>
    <property type="match status" value="1"/>
</dbReference>
<accession>A0ABT8A163</accession>
<dbReference type="SUPFAM" id="SSF48613">
    <property type="entry name" value="Heme oxygenase-like"/>
    <property type="match status" value="1"/>
</dbReference>
<dbReference type="Pfam" id="PF01126">
    <property type="entry name" value="Heme_oxygenase"/>
    <property type="match status" value="1"/>
</dbReference>
<dbReference type="InterPro" id="IPR016053">
    <property type="entry name" value="Haem_Oase-like"/>
</dbReference>
<organism evidence="2 3">
    <name type="scientific">Paeniroseomonas aquatica</name>
    <dbReference type="NCBI Taxonomy" id="373043"/>
    <lineage>
        <taxon>Bacteria</taxon>
        <taxon>Pseudomonadati</taxon>
        <taxon>Pseudomonadota</taxon>
        <taxon>Alphaproteobacteria</taxon>
        <taxon>Acetobacterales</taxon>
        <taxon>Acetobacteraceae</taxon>
        <taxon>Paeniroseomonas</taxon>
    </lineage>
</organism>
<feature type="compositionally biased region" description="Low complexity" evidence="1">
    <location>
        <begin position="203"/>
        <end position="212"/>
    </location>
</feature>
<evidence type="ECO:0000313" key="3">
    <source>
        <dbReference type="Proteomes" id="UP001529369"/>
    </source>
</evidence>
<dbReference type="CDD" id="cd19166">
    <property type="entry name" value="HemeO-bac"/>
    <property type="match status" value="1"/>
</dbReference>
<dbReference type="InterPro" id="IPR016084">
    <property type="entry name" value="Haem_Oase-like_multi-hlx"/>
</dbReference>
<sequence length="221" mass="22048">MAAAGARMLLREATAEVHARLHGVPAFRALAEGRLSLPAYGALLGRLLGFHAAVEAALAAAPSLLPYGIDLAERGRSAALRADLAALGLTPPEYPPLAPVPRLDTAARALGCLYVTEGSTLGGRQLARGLDPLLPGGGEAGRAFLLGHGARHGAMWQACCAAVEACGSEPGGLAGMAAAAGETFAAFEAWFAPGAGGLPQHGPAPAAASGEARAGGRRRPG</sequence>
<evidence type="ECO:0000313" key="2">
    <source>
        <dbReference type="EMBL" id="MDN3563441.1"/>
    </source>
</evidence>
<reference evidence="3" key="1">
    <citation type="journal article" date="2019" name="Int. J. Syst. Evol. Microbiol.">
        <title>The Global Catalogue of Microorganisms (GCM) 10K type strain sequencing project: providing services to taxonomists for standard genome sequencing and annotation.</title>
        <authorList>
            <consortium name="The Broad Institute Genomics Platform"/>
            <consortium name="The Broad Institute Genome Sequencing Center for Infectious Disease"/>
            <person name="Wu L."/>
            <person name="Ma J."/>
        </authorList>
    </citation>
    <scope>NUCLEOTIDE SEQUENCE [LARGE SCALE GENOMIC DNA]</scope>
    <source>
        <strain evidence="3">CECT 7131</strain>
    </source>
</reference>